<evidence type="ECO:0000256" key="5">
    <source>
        <dbReference type="ARBA" id="ARBA00022801"/>
    </source>
</evidence>
<dbReference type="Pfam" id="PF13361">
    <property type="entry name" value="UvrD_C"/>
    <property type="match status" value="1"/>
</dbReference>
<dbReference type="InterPro" id="IPR013986">
    <property type="entry name" value="DExx_box_DNA_helicase_dom_sf"/>
</dbReference>
<evidence type="ECO:0000256" key="1">
    <source>
        <dbReference type="ARBA" id="ARBA00009922"/>
    </source>
</evidence>
<accession>A0A6J7HM85</accession>
<keyword evidence="7" id="KW-0269">Exonuclease</keyword>
<evidence type="ECO:0000256" key="2">
    <source>
        <dbReference type="ARBA" id="ARBA00022722"/>
    </source>
</evidence>
<evidence type="ECO:0000256" key="9">
    <source>
        <dbReference type="ARBA" id="ARBA00023125"/>
    </source>
</evidence>
<comment type="catalytic activity">
    <reaction evidence="12">
        <text>Couples ATP hydrolysis with the unwinding of duplex DNA by translocating in the 3'-5' direction.</text>
        <dbReference type="EC" id="5.6.2.4"/>
    </reaction>
</comment>
<evidence type="ECO:0000259" key="16">
    <source>
        <dbReference type="PROSITE" id="PS51198"/>
    </source>
</evidence>
<dbReference type="AlphaFoldDB" id="A0A6J7HM85"/>
<keyword evidence="9" id="KW-0238">DNA-binding</keyword>
<dbReference type="Pfam" id="PF00580">
    <property type="entry name" value="UvrD-helicase"/>
    <property type="match status" value="1"/>
</dbReference>
<keyword evidence="5" id="KW-0378">Hydrolase</keyword>
<protein>
    <recommendedName>
        <fullName evidence="13">DNA 3'-5' helicase</fullName>
        <ecNumber evidence="13">5.6.2.4</ecNumber>
    </recommendedName>
</protein>
<name>A0A6J7HM85_9ZZZZ</name>
<evidence type="ECO:0000259" key="17">
    <source>
        <dbReference type="PROSITE" id="PS51217"/>
    </source>
</evidence>
<dbReference type="PANTHER" id="PTHR11070:SF59">
    <property type="entry name" value="DNA 3'-5' HELICASE"/>
    <property type="match status" value="1"/>
</dbReference>
<dbReference type="EMBL" id="CAFBMR010000047">
    <property type="protein sequence ID" value="CAB4917270.1"/>
    <property type="molecule type" value="Genomic_DNA"/>
</dbReference>
<feature type="compositionally biased region" description="Basic and acidic residues" evidence="15">
    <location>
        <begin position="1"/>
        <end position="10"/>
    </location>
</feature>
<evidence type="ECO:0000256" key="4">
    <source>
        <dbReference type="ARBA" id="ARBA00022763"/>
    </source>
</evidence>
<evidence type="ECO:0000256" key="13">
    <source>
        <dbReference type="ARBA" id="ARBA00034808"/>
    </source>
</evidence>
<sequence length="1059" mass="114214">MELWLDREQQEPISAPGLDDAQQRVVDHRRGPLLVLAGPGTGKTTTIVESIVARLSDPTDPLRPDEILGLTFGRKAAAELRERVLTRVGGGAVPLISTFHAFAYAQLRAISSPEDFTDPPRLLSGAEEDVRIRILLRGSVEDGNIKWPDDLKEALPTLGLASEVRAVLARAAELGIDPADLHRLGIESGRPAWSAIGDLAEQVFGSTALENVLDYSGLLKDLVFELEEQPGIAGRFRAIFVDEYQDTDPMQVRMLQALVGADTSIVAVGDPDQSIYAFRGADRGGILRFPSDFRTSEGANAPIAILNHTRRFGARIRAAATSVLAQDSLAPLSSEEQYLHRNPSTDARDDAHDCVELVSYDSEAALAGHVANEIIRAHIHEGLAWSDIAVLARAAHQIAPIQRALNLAGVPVAIAPDEIPLRSEPAVAVLVKALQVVSPVGTPPASVVLELIVGPMGNVDPADLRPVARALRARFRADNPGQAAPSADQLVADALLNVSLLDGLVGADRGIAGLRALGAVLAAARTQVTKKAPVDEVLWTLWSGTSWPDRLRERALRGSTSADHDIDSVMALFDTAERSVGQRAGLFDVVDLLRELLAQQIPAENIGERGAPTDCVRVLSAHRAKGLQWKFVIVVGAQEGEWPDLRPRGSVLQADRLTIDGLGPAPHVGSMLAEERRLFYVACTRARQRLMIAVVDSAHDGDPPVSRFVSDVGLPIEHVAGRRARSLSLPGLISELRTVATDPAVSSSLRDAAAGRLALLANAHTAEGRALAPQAHPDNWWGVREFTVGDTPVRPLDQPIALSASGLESIGTCALRWYLDREARVETRRSAATAFGSVVHAIADHVAEGHVNPEIGEMAALLDDVWSELSFEAQWQSDSERTAARVALERFLAYHLASTRELLGTEVGFNQVIEVADGVEVQLRGSLDRVERDAEGRIYPIDLKTERTKKTAAELESHTQLRLYQYVTEKGALSDFGEEPGGAALVQLRMAAPGGVDGPLVQTQDALQPSEGPIRDIEAQLVDAALVIRHENFTPMPGSHCRYCRFERVCPSKTEQVIP</sequence>
<keyword evidence="6" id="KW-0347">Helicase</keyword>
<dbReference type="GO" id="GO:0033202">
    <property type="term" value="C:DNA helicase complex"/>
    <property type="evidence" value="ECO:0007669"/>
    <property type="project" value="TreeGrafter"/>
</dbReference>
<dbReference type="InterPro" id="IPR014017">
    <property type="entry name" value="DNA_helicase_UvrD-like_C"/>
</dbReference>
<proteinExistence type="inferred from homology"/>
<dbReference type="InterPro" id="IPR011604">
    <property type="entry name" value="PDDEXK-like_dom_sf"/>
</dbReference>
<dbReference type="PANTHER" id="PTHR11070">
    <property type="entry name" value="UVRD / RECB / PCRA DNA HELICASE FAMILY MEMBER"/>
    <property type="match status" value="1"/>
</dbReference>
<keyword evidence="4" id="KW-0227">DNA damage</keyword>
<dbReference type="Pfam" id="PF12705">
    <property type="entry name" value="PDDEXK_1"/>
    <property type="match status" value="1"/>
</dbReference>
<dbReference type="EC" id="5.6.2.4" evidence="13"/>
<dbReference type="InterPro" id="IPR000212">
    <property type="entry name" value="DNA_helicase_UvrD/REP"/>
</dbReference>
<evidence type="ECO:0000256" key="14">
    <source>
        <dbReference type="ARBA" id="ARBA00048988"/>
    </source>
</evidence>
<evidence type="ECO:0000256" key="3">
    <source>
        <dbReference type="ARBA" id="ARBA00022741"/>
    </source>
</evidence>
<evidence type="ECO:0000256" key="15">
    <source>
        <dbReference type="SAM" id="MobiDB-lite"/>
    </source>
</evidence>
<feature type="region of interest" description="Disordered" evidence="15">
    <location>
        <begin position="1"/>
        <end position="21"/>
    </location>
</feature>
<feature type="domain" description="UvrD-like helicase ATP-binding" evidence="16">
    <location>
        <begin position="16"/>
        <end position="313"/>
    </location>
</feature>
<evidence type="ECO:0000256" key="7">
    <source>
        <dbReference type="ARBA" id="ARBA00022839"/>
    </source>
</evidence>
<dbReference type="GO" id="GO:0000725">
    <property type="term" value="P:recombinational repair"/>
    <property type="evidence" value="ECO:0007669"/>
    <property type="project" value="TreeGrafter"/>
</dbReference>
<dbReference type="GO" id="GO:0003677">
    <property type="term" value="F:DNA binding"/>
    <property type="evidence" value="ECO:0007669"/>
    <property type="project" value="UniProtKB-KW"/>
</dbReference>
<dbReference type="InterPro" id="IPR038726">
    <property type="entry name" value="PDDEXK_AddAB-type"/>
</dbReference>
<evidence type="ECO:0000256" key="8">
    <source>
        <dbReference type="ARBA" id="ARBA00022840"/>
    </source>
</evidence>
<evidence type="ECO:0000256" key="12">
    <source>
        <dbReference type="ARBA" id="ARBA00034617"/>
    </source>
</evidence>
<keyword evidence="3" id="KW-0547">Nucleotide-binding</keyword>
<dbReference type="Gene3D" id="3.90.320.10">
    <property type="match status" value="1"/>
</dbReference>
<organism evidence="18">
    <name type="scientific">freshwater metagenome</name>
    <dbReference type="NCBI Taxonomy" id="449393"/>
    <lineage>
        <taxon>unclassified sequences</taxon>
        <taxon>metagenomes</taxon>
        <taxon>ecological metagenomes</taxon>
    </lineage>
</organism>
<dbReference type="Gene3D" id="3.40.50.300">
    <property type="entry name" value="P-loop containing nucleotide triphosphate hydrolases"/>
    <property type="match status" value="3"/>
</dbReference>
<evidence type="ECO:0000313" key="18">
    <source>
        <dbReference type="EMBL" id="CAB4917270.1"/>
    </source>
</evidence>
<reference evidence="18" key="1">
    <citation type="submission" date="2020-05" db="EMBL/GenBank/DDBJ databases">
        <authorList>
            <person name="Chiriac C."/>
            <person name="Salcher M."/>
            <person name="Ghai R."/>
            <person name="Kavagutti S V."/>
        </authorList>
    </citation>
    <scope>NUCLEOTIDE SEQUENCE</scope>
</reference>
<keyword evidence="8" id="KW-0067">ATP-binding</keyword>
<dbReference type="Gene3D" id="1.10.10.160">
    <property type="match status" value="1"/>
</dbReference>
<dbReference type="PROSITE" id="PS51198">
    <property type="entry name" value="UVRD_HELICASE_ATP_BIND"/>
    <property type="match status" value="1"/>
</dbReference>
<dbReference type="InterPro" id="IPR014016">
    <property type="entry name" value="UvrD-like_ATP-bd"/>
</dbReference>
<dbReference type="GO" id="GO:0004527">
    <property type="term" value="F:exonuclease activity"/>
    <property type="evidence" value="ECO:0007669"/>
    <property type="project" value="UniProtKB-KW"/>
</dbReference>
<dbReference type="GO" id="GO:0005829">
    <property type="term" value="C:cytosol"/>
    <property type="evidence" value="ECO:0007669"/>
    <property type="project" value="TreeGrafter"/>
</dbReference>
<dbReference type="SUPFAM" id="SSF52540">
    <property type="entry name" value="P-loop containing nucleoside triphosphate hydrolases"/>
    <property type="match status" value="1"/>
</dbReference>
<dbReference type="GO" id="GO:0005524">
    <property type="term" value="F:ATP binding"/>
    <property type="evidence" value="ECO:0007669"/>
    <property type="project" value="UniProtKB-KW"/>
</dbReference>
<dbReference type="GO" id="GO:0043138">
    <property type="term" value="F:3'-5' DNA helicase activity"/>
    <property type="evidence" value="ECO:0007669"/>
    <property type="project" value="UniProtKB-EC"/>
</dbReference>
<keyword evidence="10" id="KW-0234">DNA repair</keyword>
<feature type="domain" description="UvrD-like helicase C-terminal" evidence="17">
    <location>
        <begin position="314"/>
        <end position="626"/>
    </location>
</feature>
<keyword evidence="2" id="KW-0540">Nuclease</keyword>
<keyword evidence="11" id="KW-0413">Isomerase</keyword>
<evidence type="ECO:0000256" key="11">
    <source>
        <dbReference type="ARBA" id="ARBA00023235"/>
    </source>
</evidence>
<dbReference type="InterPro" id="IPR027417">
    <property type="entry name" value="P-loop_NTPase"/>
</dbReference>
<evidence type="ECO:0000256" key="10">
    <source>
        <dbReference type="ARBA" id="ARBA00023204"/>
    </source>
</evidence>
<comment type="catalytic activity">
    <reaction evidence="14">
        <text>ATP + H2O = ADP + phosphate + H(+)</text>
        <dbReference type="Rhea" id="RHEA:13065"/>
        <dbReference type="ChEBI" id="CHEBI:15377"/>
        <dbReference type="ChEBI" id="CHEBI:15378"/>
        <dbReference type="ChEBI" id="CHEBI:30616"/>
        <dbReference type="ChEBI" id="CHEBI:43474"/>
        <dbReference type="ChEBI" id="CHEBI:456216"/>
        <dbReference type="EC" id="5.6.2.4"/>
    </reaction>
</comment>
<dbReference type="CDD" id="cd17932">
    <property type="entry name" value="DEXQc_UvrD"/>
    <property type="match status" value="1"/>
</dbReference>
<comment type="similarity">
    <text evidence="1">Belongs to the helicase family. UvrD subfamily.</text>
</comment>
<gene>
    <name evidence="18" type="ORF">UFOPK3610_01199</name>
</gene>
<evidence type="ECO:0000256" key="6">
    <source>
        <dbReference type="ARBA" id="ARBA00022806"/>
    </source>
</evidence>
<dbReference type="PROSITE" id="PS51217">
    <property type="entry name" value="UVRD_HELICASE_CTER"/>
    <property type="match status" value="1"/>
</dbReference>